<comment type="caution">
    <text evidence="2">The sequence shown here is derived from an EMBL/GenBank/DDBJ whole genome shotgun (WGS) entry which is preliminary data.</text>
</comment>
<feature type="transmembrane region" description="Helical" evidence="1">
    <location>
        <begin position="12"/>
        <end position="30"/>
    </location>
</feature>
<keyword evidence="1" id="KW-0472">Membrane</keyword>
<evidence type="ECO:0000313" key="2">
    <source>
        <dbReference type="EMBL" id="GAI41104.1"/>
    </source>
</evidence>
<sequence>MINFLKFLNDNHWYLIGAVLICTLIFWIHGCQSEVYSLIDPEKKVTRAELDLEVNYILGRARVKLEDLDRQDEIKRLLLEYATLFGTTGT</sequence>
<keyword evidence="1" id="KW-0812">Transmembrane</keyword>
<evidence type="ECO:0000256" key="1">
    <source>
        <dbReference type="SAM" id="Phobius"/>
    </source>
</evidence>
<organism evidence="2">
    <name type="scientific">marine sediment metagenome</name>
    <dbReference type="NCBI Taxonomy" id="412755"/>
    <lineage>
        <taxon>unclassified sequences</taxon>
        <taxon>metagenomes</taxon>
        <taxon>ecological metagenomes</taxon>
    </lineage>
</organism>
<gene>
    <name evidence="2" type="ORF">S06H3_52036</name>
</gene>
<reference evidence="2" key="1">
    <citation type="journal article" date="2014" name="Front. Microbiol.">
        <title>High frequency of phylogenetically diverse reductive dehalogenase-homologous genes in deep subseafloor sedimentary metagenomes.</title>
        <authorList>
            <person name="Kawai M."/>
            <person name="Futagami T."/>
            <person name="Toyoda A."/>
            <person name="Takaki Y."/>
            <person name="Nishi S."/>
            <person name="Hori S."/>
            <person name="Arai W."/>
            <person name="Tsubouchi T."/>
            <person name="Morono Y."/>
            <person name="Uchiyama I."/>
            <person name="Ito T."/>
            <person name="Fujiyama A."/>
            <person name="Inagaki F."/>
            <person name="Takami H."/>
        </authorList>
    </citation>
    <scope>NUCLEOTIDE SEQUENCE</scope>
    <source>
        <strain evidence="2">Expedition CK06-06</strain>
    </source>
</reference>
<accession>X1QCW0</accession>
<dbReference type="EMBL" id="BARV01033062">
    <property type="protein sequence ID" value="GAI41104.1"/>
    <property type="molecule type" value="Genomic_DNA"/>
</dbReference>
<proteinExistence type="predicted"/>
<keyword evidence="1" id="KW-1133">Transmembrane helix</keyword>
<feature type="non-terminal residue" evidence="2">
    <location>
        <position position="90"/>
    </location>
</feature>
<protein>
    <submittedName>
        <fullName evidence="2">Uncharacterized protein</fullName>
    </submittedName>
</protein>
<dbReference type="AlphaFoldDB" id="X1QCW0"/>
<name>X1QCW0_9ZZZZ</name>